<proteinExistence type="predicted"/>
<evidence type="ECO:0000256" key="2">
    <source>
        <dbReference type="SAM" id="Phobius"/>
    </source>
</evidence>
<keyword evidence="2" id="KW-0812">Transmembrane</keyword>
<keyword evidence="4" id="KW-1185">Reference proteome</keyword>
<feature type="transmembrane region" description="Helical" evidence="2">
    <location>
        <begin position="140"/>
        <end position="161"/>
    </location>
</feature>
<evidence type="ECO:0000313" key="4">
    <source>
        <dbReference type="Proteomes" id="UP001642484"/>
    </source>
</evidence>
<feature type="region of interest" description="Disordered" evidence="1">
    <location>
        <begin position="1"/>
        <end position="20"/>
    </location>
</feature>
<organism evidence="3 4">
    <name type="scientific">Durusdinium trenchii</name>
    <dbReference type="NCBI Taxonomy" id="1381693"/>
    <lineage>
        <taxon>Eukaryota</taxon>
        <taxon>Sar</taxon>
        <taxon>Alveolata</taxon>
        <taxon>Dinophyceae</taxon>
        <taxon>Suessiales</taxon>
        <taxon>Symbiodiniaceae</taxon>
        <taxon>Durusdinium</taxon>
    </lineage>
</organism>
<evidence type="ECO:0000256" key="1">
    <source>
        <dbReference type="SAM" id="MobiDB-lite"/>
    </source>
</evidence>
<reference evidence="3 4" key="1">
    <citation type="submission" date="2024-02" db="EMBL/GenBank/DDBJ databases">
        <authorList>
            <person name="Chen Y."/>
            <person name="Shah S."/>
            <person name="Dougan E. K."/>
            <person name="Thang M."/>
            <person name="Chan C."/>
        </authorList>
    </citation>
    <scope>NUCLEOTIDE SEQUENCE [LARGE SCALE GENOMIC DNA]</scope>
</reference>
<keyword evidence="2" id="KW-0472">Membrane</keyword>
<protein>
    <recommendedName>
        <fullName evidence="5">Transmembrane protein</fullName>
    </recommendedName>
</protein>
<evidence type="ECO:0000313" key="3">
    <source>
        <dbReference type="EMBL" id="CAK9057139.1"/>
    </source>
</evidence>
<accession>A0ABP0N2H6</accession>
<dbReference type="EMBL" id="CAXAMN010021112">
    <property type="protein sequence ID" value="CAK9057139.1"/>
    <property type="molecule type" value="Genomic_DNA"/>
</dbReference>
<keyword evidence="2" id="KW-1133">Transmembrane helix</keyword>
<feature type="compositionally biased region" description="Acidic residues" evidence="1">
    <location>
        <begin position="1"/>
        <end position="13"/>
    </location>
</feature>
<feature type="transmembrane region" description="Helical" evidence="2">
    <location>
        <begin position="473"/>
        <end position="491"/>
    </location>
</feature>
<feature type="transmembrane region" description="Helical" evidence="2">
    <location>
        <begin position="237"/>
        <end position="255"/>
    </location>
</feature>
<name>A0ABP0N2H6_9DINO</name>
<feature type="transmembrane region" description="Helical" evidence="2">
    <location>
        <begin position="267"/>
        <end position="286"/>
    </location>
</feature>
<feature type="transmembrane region" description="Helical" evidence="2">
    <location>
        <begin position="407"/>
        <end position="428"/>
    </location>
</feature>
<feature type="transmembrane region" description="Helical" evidence="2">
    <location>
        <begin position="440"/>
        <end position="467"/>
    </location>
</feature>
<evidence type="ECO:0008006" key="5">
    <source>
        <dbReference type="Google" id="ProtNLM"/>
    </source>
</evidence>
<comment type="caution">
    <text evidence="3">The sequence shown here is derived from an EMBL/GenBank/DDBJ whole genome shotgun (WGS) entry which is preliminary data.</text>
</comment>
<feature type="transmembrane region" description="Helical" evidence="2">
    <location>
        <begin position="104"/>
        <end position="128"/>
    </location>
</feature>
<dbReference type="Proteomes" id="UP001642484">
    <property type="component" value="Unassembled WGS sequence"/>
</dbReference>
<gene>
    <name evidence="3" type="ORF">CCMP2556_LOCUS28237</name>
</gene>
<sequence length="504" mass="56264">MDEPEPMDLSEPESEPKDTITRRKQLLMVETVREMKLTSMEIQRVTPCYHVLTGLGRVLRRNEARSYYHLSEPKAKIPQFVSHSWHGGSWKKIAMLLVMKNGPAAVLTGSFFAFVMVTLSSLGMLPGYERRPVTEMDRTYVFAPWGSCTGMLVATVVLILGRPRGLVFLDKICIHQTDKSLTLQGIINIGAFLKNSQSMLVLWDVTYVERLWCMFELAAFLKSCEGGRVKLDIKPTILGPMTILCFVCMFVLLLVQIPSTWDNRLHGLFIWGGINCITMLGAVHFWRTFYRQFDSMKTQLQHFSIDHTTASCCQVGHVDQKGRRIPCDKETLVECIKHWFGSVEEFEQTVRTNVAATLTAGIGNLAFPYKYLLAAGTPTLWGQADFVASRLREGEFYHAGATAIFGLAHWFGAIPFIFAVGALLNYGLRRRYRPCVDAAIPFFVTAVLCLVAGAGIYGLQIGLLAIFENMVAASLWATTCTILAIVIVLGAPRGTVRAPKIGDE</sequence>